<dbReference type="AlphaFoldDB" id="A0A8E6BCV8"/>
<evidence type="ECO:0000259" key="1">
    <source>
        <dbReference type="Pfam" id="PF07583"/>
    </source>
</evidence>
<protein>
    <submittedName>
        <fullName evidence="4">PSD1 domain-containing protein</fullName>
    </submittedName>
</protein>
<evidence type="ECO:0000259" key="3">
    <source>
        <dbReference type="Pfam" id="PF07635"/>
    </source>
</evidence>
<proteinExistence type="predicted"/>
<accession>A0A8E6BCV8</accession>
<dbReference type="Pfam" id="PF07587">
    <property type="entry name" value="PSD1"/>
    <property type="match status" value="1"/>
</dbReference>
<dbReference type="EMBL" id="CP074694">
    <property type="protein sequence ID" value="QVL34863.1"/>
    <property type="molecule type" value="Genomic_DNA"/>
</dbReference>
<organism evidence="4 5">
    <name type="scientific">Telmatocola sphagniphila</name>
    <dbReference type="NCBI Taxonomy" id="1123043"/>
    <lineage>
        <taxon>Bacteria</taxon>
        <taxon>Pseudomonadati</taxon>
        <taxon>Planctomycetota</taxon>
        <taxon>Planctomycetia</taxon>
        <taxon>Gemmatales</taxon>
        <taxon>Gemmataceae</taxon>
    </lineage>
</organism>
<dbReference type="InterPro" id="IPR011429">
    <property type="entry name" value="Cyt_c_Planctomycete-type"/>
</dbReference>
<dbReference type="Pfam" id="PF07635">
    <property type="entry name" value="PSCyt1"/>
    <property type="match status" value="1"/>
</dbReference>
<dbReference type="PANTHER" id="PTHR35889">
    <property type="entry name" value="CYCLOINULO-OLIGOSACCHARIDE FRUCTANOTRANSFERASE-RELATED"/>
    <property type="match status" value="1"/>
</dbReference>
<dbReference type="InterPro" id="IPR011444">
    <property type="entry name" value="DUF1549"/>
</dbReference>
<dbReference type="Proteomes" id="UP000676194">
    <property type="component" value="Chromosome"/>
</dbReference>
<feature type="domain" description="DUF1553" evidence="2">
    <location>
        <begin position="513"/>
        <end position="769"/>
    </location>
</feature>
<dbReference type="KEGG" id="tsph:KIH39_06630"/>
<evidence type="ECO:0000313" key="4">
    <source>
        <dbReference type="EMBL" id="QVL34863.1"/>
    </source>
</evidence>
<keyword evidence="5" id="KW-1185">Reference proteome</keyword>
<reference evidence="4" key="1">
    <citation type="submission" date="2021-05" db="EMBL/GenBank/DDBJ databases">
        <title>Complete genome sequence of the cellulolytic planctomycete Telmatocola sphagniphila SP2T and characterization of the first cellulase from planctomycetes.</title>
        <authorList>
            <person name="Rakitin A.L."/>
            <person name="Beletsky A.V."/>
            <person name="Naumoff D.G."/>
            <person name="Kulichevskaya I.S."/>
            <person name="Mardanov A.V."/>
            <person name="Ravin N.V."/>
            <person name="Dedysh S.N."/>
        </authorList>
    </citation>
    <scope>NUCLEOTIDE SEQUENCE</scope>
    <source>
        <strain evidence="4">SP2T</strain>
    </source>
</reference>
<evidence type="ECO:0000313" key="5">
    <source>
        <dbReference type="Proteomes" id="UP000676194"/>
    </source>
</evidence>
<feature type="domain" description="DUF1549" evidence="1">
    <location>
        <begin position="137"/>
        <end position="343"/>
    </location>
</feature>
<name>A0A8E6BCV8_9BACT</name>
<gene>
    <name evidence="4" type="ORF">KIH39_06630</name>
</gene>
<dbReference type="PANTHER" id="PTHR35889:SF3">
    <property type="entry name" value="F-BOX DOMAIN-CONTAINING PROTEIN"/>
    <property type="match status" value="1"/>
</dbReference>
<sequence>MAFSFLIGNSTARAETPVDYNRDIRPILASACYACHGPDENQRKAKLRLDVREAALKKAIHPGKADESLLIQRITTKDADEVMPPPQSKKPAVTAEQLKLLRRWIEEGAKFEEHWAYVKPVPPAIPTIPEAAWVRNPVDAFVASELVKQKMRHSPTADKSTLLRRLSLDLTGLPPTPAEVDSFLSDNSASAYEKVVDRLLASPHFGERMAVMWLDVVRYADTCGYHSDNHRDIWMFRDYVINSFNANKPFDRFTIEEIAGDLLPNPNNETKVASGYNRMLMTTEEGGAQAKEYTAKYAADRVRNTSNAWLGATLGCAECHNHKYDPYTSKDFYRFAAFFSDIREHAVGRQEQTRLGTSEQEAQLKKWENEIAQLEASWKKPSVERDAEQLKWEAELAGKKEGTKGFPGPVIEALKITADKRNPGQKEAISVYFRSQIAKSTSKEREQLARLKTQRDQLVNSIPTTLVSISTSPRMTRILPRGNWQDDSGDPVQPDVPAFLGSVAPKDAKARATRLDLAKWLASPENPLTARVYVNRLWKIAFGQGLVRNLDDLGMQGTPPSHPALLDWLTIEFIKRGWSTKDILKLMVMSNTYRQSSVATAEMMEKDPSNIWLARQSRFRVDAEFVRDNALAVSGLLNQKIGGPSAKPYQPAGFWSYLNFPVREWQNDQGENQYRRGVYTYWCRSFLHPSLFAFDAPTREECTNERSRSSTPLQALVLLNDPTYVEASRVLAQQVIQKTGTSEPQKISWLFKQVLSRKPSEDEEVVLSKLHAKHLREYQSDKEAAVKILSVGLYPKPKEFDTAQLAAWTSVCRVLLNLHETLTRN</sequence>
<evidence type="ECO:0000259" key="2">
    <source>
        <dbReference type="Pfam" id="PF07587"/>
    </source>
</evidence>
<feature type="domain" description="Cytochrome C Planctomycete-type" evidence="3">
    <location>
        <begin position="32"/>
        <end position="86"/>
    </location>
</feature>
<dbReference type="InterPro" id="IPR022655">
    <property type="entry name" value="DUF1553"/>
</dbReference>
<dbReference type="Pfam" id="PF07583">
    <property type="entry name" value="PSCyt2"/>
    <property type="match status" value="1"/>
</dbReference>